<feature type="transmembrane region" description="Helical" evidence="7">
    <location>
        <begin position="134"/>
        <end position="155"/>
    </location>
</feature>
<name>E7QXG0_HALPU</name>
<evidence type="ECO:0000256" key="1">
    <source>
        <dbReference type="ARBA" id="ARBA00004141"/>
    </source>
</evidence>
<evidence type="ECO:0000313" key="12">
    <source>
        <dbReference type="Proteomes" id="UP000184203"/>
    </source>
</evidence>
<accession>E7QXG0</accession>
<evidence type="ECO:0000256" key="7">
    <source>
        <dbReference type="SAM" id="Phobius"/>
    </source>
</evidence>
<dbReference type="InterPro" id="IPR036259">
    <property type="entry name" value="MFS_trans_sf"/>
</dbReference>
<dbReference type="PANTHER" id="PTHR43385">
    <property type="entry name" value="RIBOFLAVIN TRANSPORTER RIBJ"/>
    <property type="match status" value="1"/>
</dbReference>
<evidence type="ECO:0000256" key="2">
    <source>
        <dbReference type="ARBA" id="ARBA00022448"/>
    </source>
</evidence>
<dbReference type="InterPro" id="IPR052983">
    <property type="entry name" value="MFS_Riboflavin_Transporter"/>
</dbReference>
<evidence type="ECO:0000259" key="8">
    <source>
        <dbReference type="PROSITE" id="PS50850"/>
    </source>
</evidence>
<keyword evidence="3 7" id="KW-0812">Transmembrane</keyword>
<gene>
    <name evidence="10" type="ORF">SAMN05444342_1177</name>
    <name evidence="9" type="ORF">ZOD2009_17493</name>
</gene>
<feature type="transmembrane region" description="Helical" evidence="7">
    <location>
        <begin position="167"/>
        <end position="185"/>
    </location>
</feature>
<dbReference type="EMBL" id="AEMG01000019">
    <property type="protein sequence ID" value="EFW90963.1"/>
    <property type="molecule type" value="Genomic_DNA"/>
</dbReference>
<reference evidence="10" key="3">
    <citation type="submission" date="2016-11" db="EMBL/GenBank/DDBJ databases">
        <authorList>
            <person name="Jaros S."/>
            <person name="Januszkiewicz K."/>
            <person name="Wedrychowicz H."/>
        </authorList>
    </citation>
    <scope>NUCLEOTIDE SEQUENCE [LARGE SCALE GENOMIC DNA]</scope>
    <source>
        <strain evidence="10">DX253</strain>
    </source>
</reference>
<dbReference type="PANTHER" id="PTHR43385:SF1">
    <property type="entry name" value="RIBOFLAVIN TRANSPORTER RIBJ"/>
    <property type="match status" value="1"/>
</dbReference>
<reference evidence="9 11" key="1">
    <citation type="journal article" date="2014" name="ISME J.">
        <title>Trehalose/2-sulfotrehalose biosynthesis and glycine-betaine uptake are widely spread mechanisms for osmoadaptation in the Halobacteriales.</title>
        <authorList>
            <person name="Youssef N.H."/>
            <person name="Savage-Ashlock K.N."/>
            <person name="McCully A.L."/>
            <person name="Luedtke B."/>
            <person name="Shaw E.I."/>
            <person name="Hoff W.D."/>
            <person name="Elshahed M.S."/>
        </authorList>
    </citation>
    <scope>NUCLEOTIDE SEQUENCE [LARGE SCALE GENOMIC DNA]</scope>
    <source>
        <strain evidence="9 11">DX253</strain>
    </source>
</reference>
<dbReference type="GO" id="GO:0022857">
    <property type="term" value="F:transmembrane transporter activity"/>
    <property type="evidence" value="ECO:0007669"/>
    <property type="project" value="InterPro"/>
</dbReference>
<dbReference type="Proteomes" id="UP000003751">
    <property type="component" value="Unassembled WGS sequence"/>
</dbReference>
<dbReference type="InterPro" id="IPR011701">
    <property type="entry name" value="MFS"/>
</dbReference>
<evidence type="ECO:0000313" key="11">
    <source>
        <dbReference type="Proteomes" id="UP000003751"/>
    </source>
</evidence>
<organism evidence="9 11">
    <name type="scientific">Haladaptatus paucihalophilus DX253</name>
    <dbReference type="NCBI Taxonomy" id="797209"/>
    <lineage>
        <taxon>Archaea</taxon>
        <taxon>Methanobacteriati</taxon>
        <taxon>Methanobacteriota</taxon>
        <taxon>Stenosarchaea group</taxon>
        <taxon>Halobacteria</taxon>
        <taxon>Halobacteriales</taxon>
        <taxon>Haladaptataceae</taxon>
        <taxon>Haladaptatus</taxon>
    </lineage>
</organism>
<feature type="transmembrane region" description="Helical" evidence="7">
    <location>
        <begin position="318"/>
        <end position="342"/>
    </location>
</feature>
<protein>
    <submittedName>
        <fullName evidence="9 10">Oxalate/formate antiporter</fullName>
    </submittedName>
</protein>
<keyword evidence="2" id="KW-0813">Transport</keyword>
<dbReference type="EMBL" id="FRAN01000001">
    <property type="protein sequence ID" value="SHK27632.1"/>
    <property type="molecule type" value="Genomic_DNA"/>
</dbReference>
<sequence length="407" mass="41892">MTDGRSRSSRWLYVAAAVGTAGTAGTYQFSWPAIRGALGAQATASGTALGTIFSVMVVAQTLTAFPAGWTRDRYGPRIPFFAAAVLLFSGFVGAAFDPTLPALFLWFALGGAGVGIAYDVAINTPSRWFVSRRGMATGAVSMAFSGTSFLLIPVVKRSVETDFSATLLALGVASGVTAVTAALVVHDPDERDSTDDGSDESAGDSSPDGSSPSGPDVTWRTMVRTRRFWVLYVVFAVVNGVGLLLVEKVVVYAAHFGLSAAAATTAAALVALGQASGVIVVGTASDRLGRVRTLTGSLVCCGIALAAMVAAGGVGAQWAFVALAGVTMFFRSPSFSILPGLVGEYYGEEYSSENYAVMLTAKLWGGIYGGVGTSLLVLRFGWSPTFLLGAGLAFVAGVGGFLTLRGD</sequence>
<dbReference type="PATRIC" id="fig|797209.4.peg.3425"/>
<feature type="transmembrane region" description="Helical" evidence="7">
    <location>
        <begin position="42"/>
        <end position="66"/>
    </location>
</feature>
<dbReference type="SUPFAM" id="SSF103473">
    <property type="entry name" value="MFS general substrate transporter"/>
    <property type="match status" value="1"/>
</dbReference>
<feature type="transmembrane region" description="Helical" evidence="7">
    <location>
        <begin position="228"/>
        <end position="246"/>
    </location>
</feature>
<dbReference type="RefSeq" id="WP_007982004.1">
    <property type="nucleotide sequence ID" value="NZ_AEMG01000019.1"/>
</dbReference>
<evidence type="ECO:0000256" key="5">
    <source>
        <dbReference type="ARBA" id="ARBA00023136"/>
    </source>
</evidence>
<feature type="transmembrane region" description="Helical" evidence="7">
    <location>
        <begin position="386"/>
        <end position="404"/>
    </location>
</feature>
<feature type="transmembrane region" description="Helical" evidence="7">
    <location>
        <begin position="252"/>
        <end position="281"/>
    </location>
</feature>
<dbReference type="PROSITE" id="PS50850">
    <property type="entry name" value="MFS"/>
    <property type="match status" value="1"/>
</dbReference>
<dbReference type="OrthoDB" id="359492at2157"/>
<dbReference type="Pfam" id="PF07690">
    <property type="entry name" value="MFS_1"/>
    <property type="match status" value="2"/>
</dbReference>
<feature type="transmembrane region" description="Helical" evidence="7">
    <location>
        <begin position="78"/>
        <end position="96"/>
    </location>
</feature>
<feature type="compositionally biased region" description="Acidic residues" evidence="6">
    <location>
        <begin position="192"/>
        <end position="202"/>
    </location>
</feature>
<feature type="region of interest" description="Disordered" evidence="6">
    <location>
        <begin position="188"/>
        <end position="217"/>
    </location>
</feature>
<dbReference type="AlphaFoldDB" id="E7QXG0"/>
<reference evidence="12" key="2">
    <citation type="submission" date="2016-11" db="EMBL/GenBank/DDBJ databases">
        <authorList>
            <person name="Varghese N."/>
            <person name="Submissions S."/>
        </authorList>
    </citation>
    <scope>NUCLEOTIDE SEQUENCE [LARGE SCALE GENOMIC DNA]</scope>
    <source>
        <strain evidence="12">DX253</strain>
    </source>
</reference>
<feature type="transmembrane region" description="Helical" evidence="7">
    <location>
        <begin position="12"/>
        <end position="30"/>
    </location>
</feature>
<evidence type="ECO:0000313" key="10">
    <source>
        <dbReference type="EMBL" id="SHK27632.1"/>
    </source>
</evidence>
<evidence type="ECO:0000256" key="3">
    <source>
        <dbReference type="ARBA" id="ARBA00022692"/>
    </source>
</evidence>
<comment type="subcellular location">
    <subcellularLocation>
        <location evidence="1">Membrane</location>
        <topology evidence="1">Multi-pass membrane protein</topology>
    </subcellularLocation>
</comment>
<feature type="transmembrane region" description="Helical" evidence="7">
    <location>
        <begin position="102"/>
        <end position="122"/>
    </location>
</feature>
<feature type="compositionally biased region" description="Low complexity" evidence="6">
    <location>
        <begin position="203"/>
        <end position="216"/>
    </location>
</feature>
<proteinExistence type="predicted"/>
<evidence type="ECO:0000256" key="6">
    <source>
        <dbReference type="SAM" id="MobiDB-lite"/>
    </source>
</evidence>
<dbReference type="STRING" id="797209.GCA_000376445_02943"/>
<keyword evidence="12" id="KW-1185">Reference proteome</keyword>
<dbReference type="Proteomes" id="UP000184203">
    <property type="component" value="Unassembled WGS sequence"/>
</dbReference>
<dbReference type="Gene3D" id="1.20.1250.20">
    <property type="entry name" value="MFS general substrate transporter like domains"/>
    <property type="match status" value="2"/>
</dbReference>
<feature type="transmembrane region" description="Helical" evidence="7">
    <location>
        <begin position="363"/>
        <end position="380"/>
    </location>
</feature>
<feature type="domain" description="Major facilitator superfamily (MFS) profile" evidence="8">
    <location>
        <begin position="1"/>
        <end position="407"/>
    </location>
</feature>
<feature type="transmembrane region" description="Helical" evidence="7">
    <location>
        <begin position="293"/>
        <end position="312"/>
    </location>
</feature>
<keyword evidence="4 7" id="KW-1133">Transmembrane helix</keyword>
<evidence type="ECO:0000256" key="4">
    <source>
        <dbReference type="ARBA" id="ARBA00022989"/>
    </source>
</evidence>
<evidence type="ECO:0000313" key="9">
    <source>
        <dbReference type="EMBL" id="EFW90963.1"/>
    </source>
</evidence>
<dbReference type="InterPro" id="IPR020846">
    <property type="entry name" value="MFS_dom"/>
</dbReference>
<dbReference type="eggNOG" id="arCOG00147">
    <property type="taxonomic scope" value="Archaea"/>
</dbReference>
<dbReference type="GO" id="GO:0016020">
    <property type="term" value="C:membrane"/>
    <property type="evidence" value="ECO:0007669"/>
    <property type="project" value="UniProtKB-SubCell"/>
</dbReference>
<keyword evidence="5 7" id="KW-0472">Membrane</keyword>